<feature type="region of interest" description="Disordered" evidence="1">
    <location>
        <begin position="39"/>
        <end position="62"/>
    </location>
</feature>
<protein>
    <submittedName>
        <fullName evidence="2">Uncharacterized protein</fullName>
    </submittedName>
</protein>
<evidence type="ECO:0000313" key="2">
    <source>
        <dbReference type="EMBL" id="GBN63008.1"/>
    </source>
</evidence>
<reference evidence="2 3" key="1">
    <citation type="journal article" date="2019" name="Sci. Rep.">
        <title>Orb-weaving spider Araneus ventricosus genome elucidates the spidroin gene catalogue.</title>
        <authorList>
            <person name="Kono N."/>
            <person name="Nakamura H."/>
            <person name="Ohtoshi R."/>
            <person name="Moran D.A.P."/>
            <person name="Shinohara A."/>
            <person name="Yoshida Y."/>
            <person name="Fujiwara M."/>
            <person name="Mori M."/>
            <person name="Tomita M."/>
            <person name="Arakawa K."/>
        </authorList>
    </citation>
    <scope>NUCLEOTIDE SEQUENCE [LARGE SCALE GENOMIC DNA]</scope>
</reference>
<dbReference type="AlphaFoldDB" id="A0A4Y2QI95"/>
<gene>
    <name evidence="2" type="ORF">AVEN_29628_1</name>
</gene>
<comment type="caution">
    <text evidence="2">The sequence shown here is derived from an EMBL/GenBank/DDBJ whole genome shotgun (WGS) entry which is preliminary data.</text>
</comment>
<dbReference type="EMBL" id="BGPR01013956">
    <property type="protein sequence ID" value="GBN63008.1"/>
    <property type="molecule type" value="Genomic_DNA"/>
</dbReference>
<feature type="compositionally biased region" description="Polar residues" evidence="1">
    <location>
        <begin position="42"/>
        <end position="53"/>
    </location>
</feature>
<evidence type="ECO:0000313" key="3">
    <source>
        <dbReference type="Proteomes" id="UP000499080"/>
    </source>
</evidence>
<proteinExistence type="predicted"/>
<evidence type="ECO:0000256" key="1">
    <source>
        <dbReference type="SAM" id="MobiDB-lite"/>
    </source>
</evidence>
<dbReference type="Proteomes" id="UP000499080">
    <property type="component" value="Unassembled WGS sequence"/>
</dbReference>
<accession>A0A4Y2QI95</accession>
<keyword evidence="3" id="KW-1185">Reference proteome</keyword>
<name>A0A4Y2QI95_ARAVE</name>
<organism evidence="2 3">
    <name type="scientific">Araneus ventricosus</name>
    <name type="common">Orbweaver spider</name>
    <name type="synonym">Epeira ventricosa</name>
    <dbReference type="NCBI Taxonomy" id="182803"/>
    <lineage>
        <taxon>Eukaryota</taxon>
        <taxon>Metazoa</taxon>
        <taxon>Ecdysozoa</taxon>
        <taxon>Arthropoda</taxon>
        <taxon>Chelicerata</taxon>
        <taxon>Arachnida</taxon>
        <taxon>Araneae</taxon>
        <taxon>Araneomorphae</taxon>
        <taxon>Entelegynae</taxon>
        <taxon>Araneoidea</taxon>
        <taxon>Araneidae</taxon>
        <taxon>Araneus</taxon>
    </lineage>
</organism>
<sequence length="124" mass="13693">MPAEFEPVSAGFELMAFFGSPRKHVLRLAYLNKVFKTKRQPQKSIAYQPNLPSSPAPRRNLSASSMTQMMFRSFQNETNPLLSSEAVILNQNHGAEESVNPIPIHESDSADSFLLVGNGSGRSL</sequence>